<feature type="non-terminal residue" evidence="2">
    <location>
        <position position="137"/>
    </location>
</feature>
<protein>
    <submittedName>
        <fullName evidence="2">Uncharacterized protein</fullName>
    </submittedName>
</protein>
<reference evidence="2 3" key="1">
    <citation type="journal article" date="2018" name="MBio">
        <title>Comparative Genomics Reveals the Core Gene Toolbox for the Fungus-Insect Symbiosis.</title>
        <authorList>
            <person name="Wang Y."/>
            <person name="Stata M."/>
            <person name="Wang W."/>
            <person name="Stajich J.E."/>
            <person name="White M.M."/>
            <person name="Moncalvo J.M."/>
        </authorList>
    </citation>
    <scope>NUCLEOTIDE SEQUENCE [LARGE SCALE GENOMIC DNA]</scope>
    <source>
        <strain evidence="2 3">SC-DP-2</strain>
    </source>
</reference>
<dbReference type="Proteomes" id="UP000245609">
    <property type="component" value="Unassembled WGS sequence"/>
</dbReference>
<evidence type="ECO:0000313" key="2">
    <source>
        <dbReference type="EMBL" id="PVV01267.1"/>
    </source>
</evidence>
<organism evidence="2 3">
    <name type="scientific">Smittium megazygosporum</name>
    <dbReference type="NCBI Taxonomy" id="133381"/>
    <lineage>
        <taxon>Eukaryota</taxon>
        <taxon>Fungi</taxon>
        <taxon>Fungi incertae sedis</taxon>
        <taxon>Zoopagomycota</taxon>
        <taxon>Kickxellomycotina</taxon>
        <taxon>Harpellomycetes</taxon>
        <taxon>Harpellales</taxon>
        <taxon>Legeriomycetaceae</taxon>
        <taxon>Smittium</taxon>
    </lineage>
</organism>
<gene>
    <name evidence="2" type="ORF">BB560_004324</name>
</gene>
<proteinExistence type="predicted"/>
<name>A0A2T9Z9R3_9FUNG</name>
<feature type="non-terminal residue" evidence="2">
    <location>
        <position position="1"/>
    </location>
</feature>
<sequence length="137" mass="15813">EINNKLKSLVENINDTKDILDKTILDIFFITNIDFTEPAKFAVISELIKQNIDIEINLTSLKFSSNMKINELAKAEKDKKLEEEMNKLNIVEEKQKNLESPQKLQKTSKDQETQHQSPEPAIVKEANLQTKFKKAIK</sequence>
<keyword evidence="3" id="KW-1185">Reference proteome</keyword>
<evidence type="ECO:0000313" key="3">
    <source>
        <dbReference type="Proteomes" id="UP000245609"/>
    </source>
</evidence>
<dbReference type="EMBL" id="MBFS01001232">
    <property type="protein sequence ID" value="PVV01267.1"/>
    <property type="molecule type" value="Genomic_DNA"/>
</dbReference>
<comment type="caution">
    <text evidence="2">The sequence shown here is derived from an EMBL/GenBank/DDBJ whole genome shotgun (WGS) entry which is preliminary data.</text>
</comment>
<evidence type="ECO:0000256" key="1">
    <source>
        <dbReference type="SAM" id="MobiDB-lite"/>
    </source>
</evidence>
<feature type="region of interest" description="Disordered" evidence="1">
    <location>
        <begin position="91"/>
        <end position="124"/>
    </location>
</feature>
<accession>A0A2T9Z9R3</accession>
<dbReference type="AlphaFoldDB" id="A0A2T9Z9R3"/>